<dbReference type="RefSeq" id="WP_359260597.1">
    <property type="nucleotide sequence ID" value="NZ_JBFAEG010000037.1"/>
</dbReference>
<sequence length="82" mass="9054">MSTRPWIVGDALWALIKPLLPPWPERSPGPRPVADRRCLQGILYLVSTHTRSARKTPAIQGRCPAHSLVQHVLDRAADPLSG</sequence>
<accession>A0ABV3ALY7</accession>
<evidence type="ECO:0000259" key="1">
    <source>
        <dbReference type="Pfam" id="PF13340"/>
    </source>
</evidence>
<organism evidence="2 3">
    <name type="scientific">Streptomyces flaveolus</name>
    <dbReference type="NCBI Taxonomy" id="67297"/>
    <lineage>
        <taxon>Bacteria</taxon>
        <taxon>Bacillati</taxon>
        <taxon>Actinomycetota</taxon>
        <taxon>Actinomycetes</taxon>
        <taxon>Kitasatosporales</taxon>
        <taxon>Streptomycetaceae</taxon>
        <taxon>Streptomyces</taxon>
    </lineage>
</organism>
<feature type="domain" description="Insertion element IS402-like" evidence="1">
    <location>
        <begin position="10"/>
        <end position="49"/>
    </location>
</feature>
<evidence type="ECO:0000313" key="2">
    <source>
        <dbReference type="EMBL" id="MEU5712525.1"/>
    </source>
</evidence>
<reference evidence="2 3" key="1">
    <citation type="submission" date="2024-06" db="EMBL/GenBank/DDBJ databases">
        <title>The Natural Products Discovery Center: Release of the First 8490 Sequenced Strains for Exploring Actinobacteria Biosynthetic Diversity.</title>
        <authorList>
            <person name="Kalkreuter E."/>
            <person name="Kautsar S.A."/>
            <person name="Yang D."/>
            <person name="Bader C.D."/>
            <person name="Teijaro C.N."/>
            <person name="Fluegel L."/>
            <person name="Davis C.M."/>
            <person name="Simpson J.R."/>
            <person name="Lauterbach L."/>
            <person name="Steele A.D."/>
            <person name="Gui C."/>
            <person name="Meng S."/>
            <person name="Li G."/>
            <person name="Viehrig K."/>
            <person name="Ye F."/>
            <person name="Su P."/>
            <person name="Kiefer A.F."/>
            <person name="Nichols A."/>
            <person name="Cepeda A.J."/>
            <person name="Yan W."/>
            <person name="Fan B."/>
            <person name="Jiang Y."/>
            <person name="Adhikari A."/>
            <person name="Zheng C.-J."/>
            <person name="Schuster L."/>
            <person name="Cowan T.M."/>
            <person name="Smanski M.J."/>
            <person name="Chevrette M.G."/>
            <person name="De Carvalho L.P.S."/>
            <person name="Shen B."/>
        </authorList>
    </citation>
    <scope>NUCLEOTIDE SEQUENCE [LARGE SCALE GENOMIC DNA]</scope>
    <source>
        <strain evidence="2 3">NPDC020594</strain>
    </source>
</reference>
<name>A0ABV3ALY7_9ACTN</name>
<gene>
    <name evidence="2" type="ORF">AB0H04_37810</name>
</gene>
<dbReference type="InterPro" id="IPR025161">
    <property type="entry name" value="IS402-like_dom"/>
</dbReference>
<proteinExistence type="predicted"/>
<keyword evidence="3" id="KW-1185">Reference proteome</keyword>
<dbReference type="Pfam" id="PF13340">
    <property type="entry name" value="DUF4096"/>
    <property type="match status" value="1"/>
</dbReference>
<dbReference type="EMBL" id="JBFAEG010000037">
    <property type="protein sequence ID" value="MEU5712525.1"/>
    <property type="molecule type" value="Genomic_DNA"/>
</dbReference>
<comment type="caution">
    <text evidence="2">The sequence shown here is derived from an EMBL/GenBank/DDBJ whole genome shotgun (WGS) entry which is preliminary data.</text>
</comment>
<protein>
    <submittedName>
        <fullName evidence="2">Transposase</fullName>
    </submittedName>
</protein>
<dbReference type="Proteomes" id="UP001551011">
    <property type="component" value="Unassembled WGS sequence"/>
</dbReference>
<evidence type="ECO:0000313" key="3">
    <source>
        <dbReference type="Proteomes" id="UP001551011"/>
    </source>
</evidence>